<feature type="region of interest" description="Disordered" evidence="1">
    <location>
        <begin position="1"/>
        <end position="78"/>
    </location>
</feature>
<keyword evidence="4" id="KW-1185">Reference proteome</keyword>
<sequence>MDRDDEDDISQAPRISLTGLGITEPDEAQQARRVSIKPLLPKPILSNVKKDSPHESTPGSTDPPVSPPSTGRFSGSTQYYDSPHTFDTSYGGAHHLGKQSMSSLHSGQPSIFAKSEAGLLSVRSKSDDWAPEENCQSRKQVKQKMGSWISTLIIALALFSTVFSAIYLIIALRNPRYGRMIHTNGSLTASTAAFLTSLFAKLIELSFVTVLVALIGQALARRAFTLEQARGFEYLGIWTDKIHNGSSPWDNDLSNRPQGFALLTDNTTITAPWIEQDYTNMTNTYEAHGIVINNVSMAMPHPGVIQAAQDPKNNIMQPAELDNLGEYNIKASVPSPVVHVLCSALNTTRLTPFVYELWPEATLLSTEYPDQNAYPDLLTTYPGYLANPFLNHTPLHDIYKWGSTYSATAWPPVFPRLPLNYNTLINDTTDVAYGRDSIYLLGKGGDTDSSGAATHDQNYVFCQMKVSQTPFCSTQYNATSKGGTLEAVCEEEDDEFMYIRSVANATQGASGMAGCTLLQSAPSAPFVPYWDYTSTSTLTPGTHQLFNASIHAH</sequence>
<accession>A0A6G1KUC1</accession>
<gene>
    <name evidence="3" type="ORF">EJ03DRAFT_378788</name>
</gene>
<keyword evidence="2" id="KW-0472">Membrane</keyword>
<dbReference type="AlphaFoldDB" id="A0A6G1KUC1"/>
<keyword evidence="2" id="KW-0812">Transmembrane</keyword>
<feature type="compositionally biased region" description="Polar residues" evidence="1">
    <location>
        <begin position="68"/>
        <end position="78"/>
    </location>
</feature>
<name>A0A6G1KUC1_9PEZI</name>
<evidence type="ECO:0000313" key="3">
    <source>
        <dbReference type="EMBL" id="KAF2764216.1"/>
    </source>
</evidence>
<dbReference type="OrthoDB" id="4721035at2759"/>
<evidence type="ECO:0000256" key="1">
    <source>
        <dbReference type="SAM" id="MobiDB-lite"/>
    </source>
</evidence>
<feature type="transmembrane region" description="Helical" evidence="2">
    <location>
        <begin position="148"/>
        <end position="172"/>
    </location>
</feature>
<dbReference type="EMBL" id="ML995933">
    <property type="protein sequence ID" value="KAF2764216.1"/>
    <property type="molecule type" value="Genomic_DNA"/>
</dbReference>
<evidence type="ECO:0000313" key="4">
    <source>
        <dbReference type="Proteomes" id="UP000799436"/>
    </source>
</evidence>
<keyword evidence="2" id="KW-1133">Transmembrane helix</keyword>
<protein>
    <submittedName>
        <fullName evidence="3">Uncharacterized protein</fullName>
    </submittedName>
</protein>
<reference evidence="3" key="1">
    <citation type="journal article" date="2020" name="Stud. Mycol.">
        <title>101 Dothideomycetes genomes: a test case for predicting lifestyles and emergence of pathogens.</title>
        <authorList>
            <person name="Haridas S."/>
            <person name="Albert R."/>
            <person name="Binder M."/>
            <person name="Bloem J."/>
            <person name="Labutti K."/>
            <person name="Salamov A."/>
            <person name="Andreopoulos B."/>
            <person name="Baker S."/>
            <person name="Barry K."/>
            <person name="Bills G."/>
            <person name="Bluhm B."/>
            <person name="Cannon C."/>
            <person name="Castanera R."/>
            <person name="Culley D."/>
            <person name="Daum C."/>
            <person name="Ezra D."/>
            <person name="Gonzalez J."/>
            <person name="Henrissat B."/>
            <person name="Kuo A."/>
            <person name="Liang C."/>
            <person name="Lipzen A."/>
            <person name="Lutzoni F."/>
            <person name="Magnuson J."/>
            <person name="Mondo S."/>
            <person name="Nolan M."/>
            <person name="Ohm R."/>
            <person name="Pangilinan J."/>
            <person name="Park H.-J."/>
            <person name="Ramirez L."/>
            <person name="Alfaro M."/>
            <person name="Sun H."/>
            <person name="Tritt A."/>
            <person name="Yoshinaga Y."/>
            <person name="Zwiers L.-H."/>
            <person name="Turgeon B."/>
            <person name="Goodwin S."/>
            <person name="Spatafora J."/>
            <person name="Crous P."/>
            <person name="Grigoriev I."/>
        </authorList>
    </citation>
    <scope>NUCLEOTIDE SEQUENCE</scope>
    <source>
        <strain evidence="3">CBS 116005</strain>
    </source>
</reference>
<evidence type="ECO:0000256" key="2">
    <source>
        <dbReference type="SAM" id="Phobius"/>
    </source>
</evidence>
<proteinExistence type="predicted"/>
<dbReference type="Proteomes" id="UP000799436">
    <property type="component" value="Unassembled WGS sequence"/>
</dbReference>
<organism evidence="3 4">
    <name type="scientific">Teratosphaeria nubilosa</name>
    <dbReference type="NCBI Taxonomy" id="161662"/>
    <lineage>
        <taxon>Eukaryota</taxon>
        <taxon>Fungi</taxon>
        <taxon>Dikarya</taxon>
        <taxon>Ascomycota</taxon>
        <taxon>Pezizomycotina</taxon>
        <taxon>Dothideomycetes</taxon>
        <taxon>Dothideomycetidae</taxon>
        <taxon>Mycosphaerellales</taxon>
        <taxon>Teratosphaeriaceae</taxon>
        <taxon>Teratosphaeria</taxon>
    </lineage>
</organism>